<name>A0A4R5M6R2_9BURK</name>
<dbReference type="OrthoDB" id="9009548at2"/>
<evidence type="ECO:0000313" key="2">
    <source>
        <dbReference type="Proteomes" id="UP000295722"/>
    </source>
</evidence>
<accession>A0A4R5M6R2</accession>
<keyword evidence="2" id="KW-1185">Reference proteome</keyword>
<organism evidence="1 2">
    <name type="scientific">Paraburkholderia silviterrae</name>
    <dbReference type="NCBI Taxonomy" id="2528715"/>
    <lineage>
        <taxon>Bacteria</taxon>
        <taxon>Pseudomonadati</taxon>
        <taxon>Pseudomonadota</taxon>
        <taxon>Betaproteobacteria</taxon>
        <taxon>Burkholderiales</taxon>
        <taxon>Burkholderiaceae</taxon>
        <taxon>Paraburkholderia</taxon>
    </lineage>
</organism>
<gene>
    <name evidence="1" type="ORF">EYW47_20425</name>
</gene>
<protein>
    <submittedName>
        <fullName evidence="1">Uncharacterized protein</fullName>
    </submittedName>
</protein>
<dbReference type="AlphaFoldDB" id="A0A4R5M6R2"/>
<dbReference type="Proteomes" id="UP000295722">
    <property type="component" value="Unassembled WGS sequence"/>
</dbReference>
<sequence length="92" mass="10207">MNRKHRTDAQRKRLGLSAHEVGALMLLDHAPVESRMNLDFRALLDAGLAESVVRDSGISRFAITRNGKEVLLLLRSIVTERGMPGQHVSGYV</sequence>
<comment type="caution">
    <text evidence="1">The sequence shown here is derived from an EMBL/GenBank/DDBJ whole genome shotgun (WGS) entry which is preliminary data.</text>
</comment>
<reference evidence="1 2" key="1">
    <citation type="submission" date="2019-03" db="EMBL/GenBank/DDBJ databases">
        <title>Paraburkholderia sp. 4M-K11, isolated from subtropical forest soil.</title>
        <authorList>
            <person name="Gao Z.-H."/>
            <person name="Qiu L.-H."/>
        </authorList>
    </citation>
    <scope>NUCLEOTIDE SEQUENCE [LARGE SCALE GENOMIC DNA]</scope>
    <source>
        <strain evidence="1 2">4M-K11</strain>
    </source>
</reference>
<evidence type="ECO:0000313" key="1">
    <source>
        <dbReference type="EMBL" id="TDG21735.1"/>
    </source>
</evidence>
<dbReference type="EMBL" id="SMRP01000010">
    <property type="protein sequence ID" value="TDG21735.1"/>
    <property type="molecule type" value="Genomic_DNA"/>
</dbReference>
<proteinExistence type="predicted"/>